<dbReference type="EMBL" id="JACIJO010000003">
    <property type="protein sequence ID" value="MBB6327761.1"/>
    <property type="molecule type" value="Genomic_DNA"/>
</dbReference>
<evidence type="ECO:0000313" key="1">
    <source>
        <dbReference type="EMBL" id="MBB6327761.1"/>
    </source>
</evidence>
<keyword evidence="2" id="KW-1185">Reference proteome</keyword>
<dbReference type="Gene3D" id="3.40.50.150">
    <property type="entry name" value="Vaccinia Virus protein VP39"/>
    <property type="match status" value="1"/>
</dbReference>
<keyword evidence="1" id="KW-0489">Methyltransferase</keyword>
<dbReference type="RefSeq" id="WP_184496521.1">
    <property type="nucleotide sequence ID" value="NZ_JACIJO010000003.1"/>
</dbReference>
<dbReference type="Pfam" id="PF13489">
    <property type="entry name" value="Methyltransf_23"/>
    <property type="match status" value="1"/>
</dbReference>
<protein>
    <submittedName>
        <fullName evidence="1">SAM-dependent methyltransferase</fullName>
    </submittedName>
</protein>
<dbReference type="GO" id="GO:0032259">
    <property type="term" value="P:methylation"/>
    <property type="evidence" value="ECO:0007669"/>
    <property type="project" value="UniProtKB-KW"/>
</dbReference>
<accession>A0A841N0M4</accession>
<dbReference type="SUPFAM" id="SSF53335">
    <property type="entry name" value="S-adenosyl-L-methionine-dependent methyltransferases"/>
    <property type="match status" value="1"/>
</dbReference>
<evidence type="ECO:0000313" key="2">
    <source>
        <dbReference type="Proteomes" id="UP000588604"/>
    </source>
</evidence>
<dbReference type="CDD" id="cd02440">
    <property type="entry name" value="AdoMet_MTases"/>
    <property type="match status" value="1"/>
</dbReference>
<reference evidence="1 2" key="1">
    <citation type="submission" date="2020-08" db="EMBL/GenBank/DDBJ databases">
        <title>Genomic Encyclopedia of Type Strains, Phase IV (KMG-IV): sequencing the most valuable type-strain genomes for metagenomic binning, comparative biology and taxonomic classification.</title>
        <authorList>
            <person name="Goeker M."/>
        </authorList>
    </citation>
    <scope>NUCLEOTIDE SEQUENCE [LARGE SCALE GENOMIC DNA]</scope>
    <source>
        <strain evidence="1 2">DSM 102044</strain>
    </source>
</reference>
<keyword evidence="1" id="KW-0808">Transferase</keyword>
<dbReference type="InterPro" id="IPR029063">
    <property type="entry name" value="SAM-dependent_MTases_sf"/>
</dbReference>
<dbReference type="AlphaFoldDB" id="A0A841N0M4"/>
<name>A0A841N0M4_9BACT</name>
<comment type="caution">
    <text evidence="1">The sequence shown here is derived from an EMBL/GenBank/DDBJ whole genome shotgun (WGS) entry which is preliminary data.</text>
</comment>
<proteinExistence type="predicted"/>
<gene>
    <name evidence="1" type="ORF">FHS59_003404</name>
</gene>
<sequence>MYKEGTYFSDTKRHLEDSDFKVNAILRILDPVLSKNNLKINSYADVGCGAGGVLLGISEAFAKNGNILKEVKGYDVSPHVKDMKVENVVFEHGDFVEIGTNTDLITLTDVFEHVPDPVNFIKNVSKKGKIIAFHIPLDDCVSVNLRNLQRQKIQNPGHLIFLNVNSALNMITMAGLQILDYDFSKETIKAPSNNETLLQKLFTPVKRLMVALNPWLYSKIFGFSLVVVAKAN</sequence>
<organism evidence="1 2">
    <name type="scientific">Algoriphagus iocasae</name>
    <dbReference type="NCBI Taxonomy" id="1836499"/>
    <lineage>
        <taxon>Bacteria</taxon>
        <taxon>Pseudomonadati</taxon>
        <taxon>Bacteroidota</taxon>
        <taxon>Cytophagia</taxon>
        <taxon>Cytophagales</taxon>
        <taxon>Cyclobacteriaceae</taxon>
        <taxon>Algoriphagus</taxon>
    </lineage>
</organism>
<dbReference type="Proteomes" id="UP000588604">
    <property type="component" value="Unassembled WGS sequence"/>
</dbReference>
<dbReference type="GO" id="GO:0008168">
    <property type="term" value="F:methyltransferase activity"/>
    <property type="evidence" value="ECO:0007669"/>
    <property type="project" value="UniProtKB-KW"/>
</dbReference>